<proteinExistence type="predicted"/>
<keyword evidence="3" id="KW-1185">Reference proteome</keyword>
<dbReference type="Proteomes" id="UP001303373">
    <property type="component" value="Chromosome 2"/>
</dbReference>
<feature type="region of interest" description="Disordered" evidence="1">
    <location>
        <begin position="66"/>
        <end position="123"/>
    </location>
</feature>
<organism evidence="2 3">
    <name type="scientific">Acrodontium crateriforme</name>
    <dbReference type="NCBI Taxonomy" id="150365"/>
    <lineage>
        <taxon>Eukaryota</taxon>
        <taxon>Fungi</taxon>
        <taxon>Dikarya</taxon>
        <taxon>Ascomycota</taxon>
        <taxon>Pezizomycotina</taxon>
        <taxon>Dothideomycetes</taxon>
        <taxon>Dothideomycetidae</taxon>
        <taxon>Mycosphaerellales</taxon>
        <taxon>Teratosphaeriaceae</taxon>
        <taxon>Acrodontium</taxon>
    </lineage>
</organism>
<feature type="compositionally biased region" description="Low complexity" evidence="1">
    <location>
        <begin position="96"/>
        <end position="111"/>
    </location>
</feature>
<gene>
    <name evidence="2" type="ORF">R9X50_00175400</name>
</gene>
<sequence>MYIVIFRAESQLECVQGCDVAATQSSLPSFFLSSFLNTHTRLEHTTSFLCFLFFFELHPRSFQKKKTINMPSSKRARSVASGSDRRGVRRAPLFTPSPLSSASASPVRSPSSSPPPPPRRLVTPPRIRELAAAAAQKADRAAAAAKKKAEEDAVALAAARKVIAEKQAAKEKAAKRAAEKEKERRERDLVPQQRRRRELGPVPINPACLRYWYGRI</sequence>
<evidence type="ECO:0000313" key="3">
    <source>
        <dbReference type="Proteomes" id="UP001303373"/>
    </source>
</evidence>
<feature type="region of interest" description="Disordered" evidence="1">
    <location>
        <begin position="168"/>
        <end position="198"/>
    </location>
</feature>
<reference evidence="2 3" key="1">
    <citation type="submission" date="2023-11" db="EMBL/GenBank/DDBJ databases">
        <title>An acidophilic fungus is an integral part of prey digestion in a carnivorous sundew plant.</title>
        <authorList>
            <person name="Tsai I.J."/>
        </authorList>
    </citation>
    <scope>NUCLEOTIDE SEQUENCE [LARGE SCALE GENOMIC DNA]</scope>
    <source>
        <strain evidence="2">169a</strain>
    </source>
</reference>
<accession>A0AAQ3M097</accession>
<dbReference type="EMBL" id="CP138581">
    <property type="protein sequence ID" value="WPG98952.1"/>
    <property type="molecule type" value="Genomic_DNA"/>
</dbReference>
<name>A0AAQ3M097_9PEZI</name>
<feature type="compositionally biased region" description="Basic and acidic residues" evidence="1">
    <location>
        <begin position="168"/>
        <end position="189"/>
    </location>
</feature>
<evidence type="ECO:0000313" key="2">
    <source>
        <dbReference type="EMBL" id="WPG98952.1"/>
    </source>
</evidence>
<protein>
    <submittedName>
        <fullName evidence="2">Uncharacterized protein</fullName>
    </submittedName>
</protein>
<dbReference type="AlphaFoldDB" id="A0AAQ3M097"/>
<evidence type="ECO:0000256" key="1">
    <source>
        <dbReference type="SAM" id="MobiDB-lite"/>
    </source>
</evidence>